<name>A0A8K0RYB8_9HYPO</name>
<keyword evidence="2" id="KW-1185">Reference proteome</keyword>
<organism evidence="1 2">
    <name type="scientific">Fusarium tricinctum</name>
    <dbReference type="NCBI Taxonomy" id="61284"/>
    <lineage>
        <taxon>Eukaryota</taxon>
        <taxon>Fungi</taxon>
        <taxon>Dikarya</taxon>
        <taxon>Ascomycota</taxon>
        <taxon>Pezizomycotina</taxon>
        <taxon>Sordariomycetes</taxon>
        <taxon>Hypocreomycetidae</taxon>
        <taxon>Hypocreales</taxon>
        <taxon>Nectriaceae</taxon>
        <taxon>Fusarium</taxon>
        <taxon>Fusarium tricinctum species complex</taxon>
    </lineage>
</organism>
<dbReference type="EMBL" id="JAGPXF010000005">
    <property type="protein sequence ID" value="KAH7242813.1"/>
    <property type="molecule type" value="Genomic_DNA"/>
</dbReference>
<protein>
    <submittedName>
        <fullName evidence="1">Uncharacterized protein</fullName>
    </submittedName>
</protein>
<reference evidence="1" key="1">
    <citation type="journal article" date="2021" name="Nat. Commun.">
        <title>Genetic determinants of endophytism in the Arabidopsis root mycobiome.</title>
        <authorList>
            <person name="Mesny F."/>
            <person name="Miyauchi S."/>
            <person name="Thiergart T."/>
            <person name="Pickel B."/>
            <person name="Atanasova L."/>
            <person name="Karlsson M."/>
            <person name="Huettel B."/>
            <person name="Barry K.W."/>
            <person name="Haridas S."/>
            <person name="Chen C."/>
            <person name="Bauer D."/>
            <person name="Andreopoulos W."/>
            <person name="Pangilinan J."/>
            <person name="LaButti K."/>
            <person name="Riley R."/>
            <person name="Lipzen A."/>
            <person name="Clum A."/>
            <person name="Drula E."/>
            <person name="Henrissat B."/>
            <person name="Kohler A."/>
            <person name="Grigoriev I.V."/>
            <person name="Martin F.M."/>
            <person name="Hacquard S."/>
        </authorList>
    </citation>
    <scope>NUCLEOTIDE SEQUENCE</scope>
    <source>
        <strain evidence="1">MPI-SDFR-AT-0068</strain>
    </source>
</reference>
<evidence type="ECO:0000313" key="1">
    <source>
        <dbReference type="EMBL" id="KAH7242813.1"/>
    </source>
</evidence>
<dbReference type="Proteomes" id="UP000813427">
    <property type="component" value="Unassembled WGS sequence"/>
</dbReference>
<comment type="caution">
    <text evidence="1">The sequence shown here is derived from an EMBL/GenBank/DDBJ whole genome shotgun (WGS) entry which is preliminary data.</text>
</comment>
<dbReference type="OrthoDB" id="4886853at2759"/>
<accession>A0A8K0RYB8</accession>
<sequence length="133" mass="14971">MSAKQESLTQWVKNLNDVLFIQPNDELAIKAIDEQVDSSLVTKINHNVYTYDQFKGGLLYVRGSTTAIQDGFSEILSWEDPEKGDGVVAVLSKWRTVDRKTGEETKKVNVIIWEVKLIDGSRKLTGQTEVEAI</sequence>
<evidence type="ECO:0000313" key="2">
    <source>
        <dbReference type="Proteomes" id="UP000813427"/>
    </source>
</evidence>
<gene>
    <name evidence="1" type="ORF">BKA59DRAFT_442147</name>
</gene>
<proteinExistence type="predicted"/>
<dbReference type="AlphaFoldDB" id="A0A8K0RYB8"/>